<evidence type="ECO:0000313" key="2">
    <source>
        <dbReference type="WBParaSite" id="nRc.2.0.1.t08768-RA"/>
    </source>
</evidence>
<accession>A0A915I3R0</accession>
<dbReference type="Proteomes" id="UP000887565">
    <property type="component" value="Unplaced"/>
</dbReference>
<organism evidence="1 2">
    <name type="scientific">Romanomermis culicivorax</name>
    <name type="common">Nematode worm</name>
    <dbReference type="NCBI Taxonomy" id="13658"/>
    <lineage>
        <taxon>Eukaryota</taxon>
        <taxon>Metazoa</taxon>
        <taxon>Ecdysozoa</taxon>
        <taxon>Nematoda</taxon>
        <taxon>Enoplea</taxon>
        <taxon>Dorylaimia</taxon>
        <taxon>Mermithida</taxon>
        <taxon>Mermithoidea</taxon>
        <taxon>Mermithidae</taxon>
        <taxon>Romanomermis</taxon>
    </lineage>
</organism>
<keyword evidence="1" id="KW-1185">Reference proteome</keyword>
<dbReference type="AlphaFoldDB" id="A0A915I3R0"/>
<evidence type="ECO:0000313" key="1">
    <source>
        <dbReference type="Proteomes" id="UP000887565"/>
    </source>
</evidence>
<reference evidence="2" key="1">
    <citation type="submission" date="2022-11" db="UniProtKB">
        <authorList>
            <consortium name="WormBaseParasite"/>
        </authorList>
    </citation>
    <scope>IDENTIFICATION</scope>
</reference>
<name>A0A915I3R0_ROMCU</name>
<dbReference type="WBParaSite" id="nRc.2.0.1.t08768-RA">
    <property type="protein sequence ID" value="nRc.2.0.1.t08768-RA"/>
    <property type="gene ID" value="nRc.2.0.1.g08768"/>
</dbReference>
<proteinExistence type="predicted"/>
<protein>
    <submittedName>
        <fullName evidence="2">Uncharacterized protein</fullName>
    </submittedName>
</protein>
<sequence>MCWTLVATEIKQKILRHPMGRCPKNTLTFTGGSISIRVDCSSKIFLSRSNTCLASFLVTTHGLFLASRGLRFTNSVKRSIIESMLIGCKGVSSGRVIRADCKALNGGDRLLRFWCTSPI</sequence>